<dbReference type="AlphaFoldDB" id="A0A8H3ZN86"/>
<gene>
    <name evidence="4" type="ORF">GQ607_012774</name>
</gene>
<protein>
    <submittedName>
        <fullName evidence="4">Hscarg dehydrogenase</fullName>
    </submittedName>
</protein>
<dbReference type="Pfam" id="PF05368">
    <property type="entry name" value="NmrA"/>
    <property type="match status" value="1"/>
</dbReference>
<comment type="caution">
    <text evidence="4">The sequence shown here is derived from an EMBL/GenBank/DDBJ whole genome shotgun (WGS) entry which is preliminary data.</text>
</comment>
<keyword evidence="5" id="KW-1185">Reference proteome</keyword>
<evidence type="ECO:0000313" key="4">
    <source>
        <dbReference type="EMBL" id="KAF0320006.1"/>
    </source>
</evidence>
<dbReference type="GO" id="GO:0005634">
    <property type="term" value="C:nucleus"/>
    <property type="evidence" value="ECO:0007669"/>
    <property type="project" value="TreeGrafter"/>
</dbReference>
<dbReference type="Gene3D" id="3.40.50.720">
    <property type="entry name" value="NAD(P)-binding Rossmann-like Domain"/>
    <property type="match status" value="1"/>
</dbReference>
<sequence length="319" mass="34502">MSIVAVIGATGAQGGSVVNQLLQDPKWKVREITRNANSAKAKSLAEKGVEVVTADVNDESSLVKAFEGAAAAFVVTTYWESVPTLGRDGAGLEELEQLKNLARAASQSTTLNHYVISSLPHADKASNGRLKVPHLDYKQQAIDWMIENTPELWSKTTEFWLGWYTSNLAFLPTMRFTPIPMSAGYAFIVPSSPSGILPISGDAQTNSGIVVRGILDPGAKAHGKVAVCVTDYKPVAQLVEVFEKITDKPAVYFEISDGDMAKLWGDFGAELAAQLRFSEEFPDWSSLASGRIISLEELGVQGKLINFEQALTALKDQIV</sequence>
<evidence type="ECO:0000313" key="5">
    <source>
        <dbReference type="Proteomes" id="UP000434172"/>
    </source>
</evidence>
<name>A0A8H3ZN86_9PEZI</name>
<organism evidence="4 5">
    <name type="scientific">Colletotrichum asianum</name>
    <dbReference type="NCBI Taxonomy" id="702518"/>
    <lineage>
        <taxon>Eukaryota</taxon>
        <taxon>Fungi</taxon>
        <taxon>Dikarya</taxon>
        <taxon>Ascomycota</taxon>
        <taxon>Pezizomycotina</taxon>
        <taxon>Sordariomycetes</taxon>
        <taxon>Hypocreomycetidae</taxon>
        <taxon>Glomerellales</taxon>
        <taxon>Glomerellaceae</taxon>
        <taxon>Colletotrichum</taxon>
        <taxon>Colletotrichum gloeosporioides species complex</taxon>
    </lineage>
</organism>
<dbReference type="Proteomes" id="UP000434172">
    <property type="component" value="Unassembled WGS sequence"/>
</dbReference>
<proteinExistence type="inferred from homology"/>
<dbReference type="EMBL" id="WOWK01000088">
    <property type="protein sequence ID" value="KAF0320006.1"/>
    <property type="molecule type" value="Genomic_DNA"/>
</dbReference>
<reference evidence="4 5" key="1">
    <citation type="submission" date="2019-12" db="EMBL/GenBank/DDBJ databases">
        <title>A genome sequence resource for the geographically widespread anthracnose pathogen Colletotrichum asianum.</title>
        <authorList>
            <person name="Meng Y."/>
        </authorList>
    </citation>
    <scope>NUCLEOTIDE SEQUENCE [LARGE SCALE GENOMIC DNA]</scope>
    <source>
        <strain evidence="4 5">ICMP 18580</strain>
    </source>
</reference>
<evidence type="ECO:0000256" key="1">
    <source>
        <dbReference type="ARBA" id="ARBA00006328"/>
    </source>
</evidence>
<dbReference type="SUPFAM" id="SSF51735">
    <property type="entry name" value="NAD(P)-binding Rossmann-fold domains"/>
    <property type="match status" value="1"/>
</dbReference>
<comment type="similarity">
    <text evidence="1">Belongs to the NmrA-type oxidoreductase family.</text>
</comment>
<dbReference type="PANTHER" id="PTHR42748:SF28">
    <property type="entry name" value="NMRA-LIKE DOMAIN-CONTAINING PROTEIN"/>
    <property type="match status" value="1"/>
</dbReference>
<dbReference type="InterPro" id="IPR036291">
    <property type="entry name" value="NAD(P)-bd_dom_sf"/>
</dbReference>
<dbReference type="InterPro" id="IPR008030">
    <property type="entry name" value="NmrA-like"/>
</dbReference>
<evidence type="ECO:0000259" key="3">
    <source>
        <dbReference type="Pfam" id="PF05368"/>
    </source>
</evidence>
<accession>A0A8H3ZN86</accession>
<dbReference type="InterPro" id="IPR051164">
    <property type="entry name" value="NmrA-like_oxidored"/>
</dbReference>
<feature type="domain" description="NmrA-like" evidence="3">
    <location>
        <begin position="3"/>
        <end position="275"/>
    </location>
</feature>
<dbReference type="Gene3D" id="3.90.25.10">
    <property type="entry name" value="UDP-galactose 4-epimerase, domain 1"/>
    <property type="match status" value="1"/>
</dbReference>
<evidence type="ECO:0000256" key="2">
    <source>
        <dbReference type="ARBA" id="ARBA00022857"/>
    </source>
</evidence>
<keyword evidence="2" id="KW-0521">NADP</keyword>
<dbReference type="OrthoDB" id="300709at2759"/>
<dbReference type="PANTHER" id="PTHR42748">
    <property type="entry name" value="NITROGEN METABOLITE REPRESSION PROTEIN NMRA FAMILY MEMBER"/>
    <property type="match status" value="1"/>
</dbReference>